<organism evidence="2 3">
    <name type="scientific">Tanacetum coccineum</name>
    <dbReference type="NCBI Taxonomy" id="301880"/>
    <lineage>
        <taxon>Eukaryota</taxon>
        <taxon>Viridiplantae</taxon>
        <taxon>Streptophyta</taxon>
        <taxon>Embryophyta</taxon>
        <taxon>Tracheophyta</taxon>
        <taxon>Spermatophyta</taxon>
        <taxon>Magnoliopsida</taxon>
        <taxon>eudicotyledons</taxon>
        <taxon>Gunneridae</taxon>
        <taxon>Pentapetalae</taxon>
        <taxon>asterids</taxon>
        <taxon>campanulids</taxon>
        <taxon>Asterales</taxon>
        <taxon>Asteraceae</taxon>
        <taxon>Asteroideae</taxon>
        <taxon>Anthemideae</taxon>
        <taxon>Anthemidinae</taxon>
        <taxon>Tanacetum</taxon>
    </lineage>
</organism>
<reference evidence="2" key="1">
    <citation type="journal article" date="2022" name="Int. J. Mol. Sci.">
        <title>Draft Genome of Tanacetum Coccineum: Genomic Comparison of Closely Related Tanacetum-Family Plants.</title>
        <authorList>
            <person name="Yamashiro T."/>
            <person name="Shiraishi A."/>
            <person name="Nakayama K."/>
            <person name="Satake H."/>
        </authorList>
    </citation>
    <scope>NUCLEOTIDE SEQUENCE</scope>
</reference>
<comment type="caution">
    <text evidence="2">The sequence shown here is derived from an EMBL/GenBank/DDBJ whole genome shotgun (WGS) entry which is preliminary data.</text>
</comment>
<gene>
    <name evidence="2" type="ORF">Tco_0750399</name>
</gene>
<name>A0ABQ4Z4R2_9ASTR</name>
<proteinExistence type="predicted"/>
<evidence type="ECO:0000313" key="2">
    <source>
        <dbReference type="EMBL" id="GJS83858.1"/>
    </source>
</evidence>
<feature type="region of interest" description="Disordered" evidence="1">
    <location>
        <begin position="70"/>
        <end position="94"/>
    </location>
</feature>
<accession>A0ABQ4Z4R2</accession>
<protein>
    <submittedName>
        <fullName evidence="2">Uncharacterized protein</fullName>
    </submittedName>
</protein>
<dbReference type="EMBL" id="BQNB010010932">
    <property type="protein sequence ID" value="GJS83858.1"/>
    <property type="molecule type" value="Genomic_DNA"/>
</dbReference>
<dbReference type="Proteomes" id="UP001151760">
    <property type="component" value="Unassembled WGS sequence"/>
</dbReference>
<feature type="compositionally biased region" description="Basic and acidic residues" evidence="1">
    <location>
        <begin position="71"/>
        <end position="86"/>
    </location>
</feature>
<keyword evidence="3" id="KW-1185">Reference proteome</keyword>
<evidence type="ECO:0000256" key="1">
    <source>
        <dbReference type="SAM" id="MobiDB-lite"/>
    </source>
</evidence>
<reference evidence="2" key="2">
    <citation type="submission" date="2022-01" db="EMBL/GenBank/DDBJ databases">
        <authorList>
            <person name="Yamashiro T."/>
            <person name="Shiraishi A."/>
            <person name="Satake H."/>
            <person name="Nakayama K."/>
        </authorList>
    </citation>
    <scope>NUCLEOTIDE SEQUENCE</scope>
</reference>
<evidence type="ECO:0000313" key="3">
    <source>
        <dbReference type="Proteomes" id="UP001151760"/>
    </source>
</evidence>
<sequence length="139" mass="16470">MTFRGNNVTWAQLEKKWTRLRLYTNFFEEIAYTAWRRRHHYLRWLQNIQETMLEKIKTTLIIDGNVTLVDDEGKPLAKDDSSGGHDSEDEVTSVNNEVTNFLASKKVSYGTNSQLKQWKETYENADYDFDPYDDDIYEV</sequence>